<dbReference type="InterPro" id="IPR000014">
    <property type="entry name" value="PAS"/>
</dbReference>
<dbReference type="GO" id="GO:0032259">
    <property type="term" value="P:methylation"/>
    <property type="evidence" value="ECO:0007669"/>
    <property type="project" value="UniProtKB-KW"/>
</dbReference>
<dbReference type="GO" id="GO:0008984">
    <property type="term" value="F:protein-glutamate methylesterase activity"/>
    <property type="evidence" value="ECO:0007669"/>
    <property type="project" value="InterPro"/>
</dbReference>
<feature type="domain" description="PAS" evidence="9">
    <location>
        <begin position="1003"/>
        <end position="1049"/>
    </location>
</feature>
<feature type="compositionally biased region" description="Low complexity" evidence="8">
    <location>
        <begin position="1"/>
        <end position="26"/>
    </location>
</feature>
<dbReference type="GO" id="GO:0000156">
    <property type="term" value="F:phosphorelay response regulator activity"/>
    <property type="evidence" value="ECO:0007669"/>
    <property type="project" value="InterPro"/>
</dbReference>
<keyword evidence="6" id="KW-0145">Chemotaxis</keyword>
<dbReference type="InterPro" id="IPR022641">
    <property type="entry name" value="CheR_N"/>
</dbReference>
<feature type="domain" description="PAC" evidence="10">
    <location>
        <begin position="1083"/>
        <end position="1135"/>
    </location>
</feature>
<evidence type="ECO:0000259" key="11">
    <source>
        <dbReference type="PROSITE" id="PS50122"/>
    </source>
</evidence>
<dbReference type="InterPro" id="IPR000700">
    <property type="entry name" value="PAS-assoc_C"/>
</dbReference>
<feature type="active site" evidence="6">
    <location>
        <position position="60"/>
    </location>
</feature>
<dbReference type="EC" id="2.1.1.80" evidence="2"/>
<feature type="coiled-coil region" evidence="7">
    <location>
        <begin position="691"/>
        <end position="770"/>
    </location>
</feature>
<evidence type="ECO:0000313" key="14">
    <source>
        <dbReference type="Proteomes" id="UP000482487"/>
    </source>
</evidence>
<evidence type="ECO:0000256" key="5">
    <source>
        <dbReference type="ARBA" id="ARBA00022691"/>
    </source>
</evidence>
<evidence type="ECO:0000256" key="3">
    <source>
        <dbReference type="ARBA" id="ARBA00022603"/>
    </source>
</evidence>
<dbReference type="Proteomes" id="UP000482487">
    <property type="component" value="Unassembled WGS sequence"/>
</dbReference>
<keyword evidence="4" id="KW-0808">Transferase</keyword>
<dbReference type="Gene3D" id="3.40.50.180">
    <property type="entry name" value="Methylesterase CheB, C-terminal domain"/>
    <property type="match status" value="1"/>
</dbReference>
<comment type="caution">
    <text evidence="13">The sequence shown here is derived from an EMBL/GenBank/DDBJ whole genome shotgun (WGS) entry which is preliminary data.</text>
</comment>
<feature type="domain" description="CheB-type methylesterase" evidence="11">
    <location>
        <begin position="45"/>
        <end position="237"/>
    </location>
</feature>
<dbReference type="Pfam" id="PF00989">
    <property type="entry name" value="PAS"/>
    <property type="match status" value="1"/>
</dbReference>
<dbReference type="Pfam" id="PF03705">
    <property type="entry name" value="CheR_N"/>
    <property type="match status" value="1"/>
</dbReference>
<evidence type="ECO:0000256" key="4">
    <source>
        <dbReference type="ARBA" id="ARBA00022679"/>
    </source>
</evidence>
<keyword evidence="3" id="KW-0489">Methyltransferase</keyword>
<feature type="active site" evidence="6">
    <location>
        <position position="87"/>
    </location>
</feature>
<keyword evidence="14" id="KW-1185">Reference proteome</keyword>
<dbReference type="PANTHER" id="PTHR24422">
    <property type="entry name" value="CHEMOTAXIS PROTEIN METHYLTRANSFERASE"/>
    <property type="match status" value="1"/>
</dbReference>
<dbReference type="InterPro" id="IPR000673">
    <property type="entry name" value="Sig_transdc_resp-reg_Me-estase"/>
</dbReference>
<dbReference type="InterPro" id="IPR029063">
    <property type="entry name" value="SAM-dependent_MTases_sf"/>
</dbReference>
<dbReference type="CDD" id="cd00130">
    <property type="entry name" value="PAS"/>
    <property type="match status" value="3"/>
</dbReference>
<dbReference type="Pfam" id="PF01739">
    <property type="entry name" value="CheR"/>
    <property type="match status" value="1"/>
</dbReference>
<dbReference type="SUPFAM" id="SSF53335">
    <property type="entry name" value="S-adenosyl-L-methionine-dependent methyltransferases"/>
    <property type="match status" value="1"/>
</dbReference>
<dbReference type="Pfam" id="PF13596">
    <property type="entry name" value="PAS_10"/>
    <property type="match status" value="1"/>
</dbReference>
<dbReference type="GO" id="GO:0006355">
    <property type="term" value="P:regulation of DNA-templated transcription"/>
    <property type="evidence" value="ECO:0007669"/>
    <property type="project" value="InterPro"/>
</dbReference>
<evidence type="ECO:0000256" key="1">
    <source>
        <dbReference type="ARBA" id="ARBA00001541"/>
    </source>
</evidence>
<dbReference type="InterPro" id="IPR022642">
    <property type="entry name" value="CheR_C"/>
</dbReference>
<feature type="domain" description="PAS" evidence="9">
    <location>
        <begin position="877"/>
        <end position="922"/>
    </location>
</feature>
<dbReference type="InterPro" id="IPR001610">
    <property type="entry name" value="PAC"/>
</dbReference>
<name>A0A7C9MKI3_9BACT</name>
<keyword evidence="5" id="KW-0949">S-adenosyl-L-methionine</keyword>
<dbReference type="SMART" id="SM00091">
    <property type="entry name" value="PAS"/>
    <property type="match status" value="3"/>
</dbReference>
<dbReference type="PRINTS" id="PR00996">
    <property type="entry name" value="CHERMTFRASE"/>
</dbReference>
<dbReference type="PROSITE" id="PS50112">
    <property type="entry name" value="PAS"/>
    <property type="match status" value="3"/>
</dbReference>
<dbReference type="CDD" id="cd16434">
    <property type="entry name" value="CheB-CheR_fusion"/>
    <property type="match status" value="1"/>
</dbReference>
<dbReference type="InterPro" id="IPR013767">
    <property type="entry name" value="PAS_fold"/>
</dbReference>
<feature type="domain" description="PAS" evidence="9">
    <location>
        <begin position="1132"/>
        <end position="1202"/>
    </location>
</feature>
<dbReference type="Pfam" id="PF13426">
    <property type="entry name" value="PAS_9"/>
    <property type="match status" value="1"/>
</dbReference>
<dbReference type="SMART" id="SM00086">
    <property type="entry name" value="PAC"/>
    <property type="match status" value="3"/>
</dbReference>
<evidence type="ECO:0000256" key="8">
    <source>
        <dbReference type="SAM" id="MobiDB-lite"/>
    </source>
</evidence>
<proteinExistence type="predicted"/>
<dbReference type="PANTHER" id="PTHR24422:SF27">
    <property type="entry name" value="PROTEIN-GLUTAMATE O-METHYLTRANSFERASE"/>
    <property type="match status" value="1"/>
</dbReference>
<dbReference type="AlphaFoldDB" id="A0A7C9MKI3"/>
<gene>
    <name evidence="13" type="ORF">GTA51_16360</name>
</gene>
<feature type="domain" description="CheR-type methyltransferase" evidence="12">
    <location>
        <begin position="244"/>
        <end position="513"/>
    </location>
</feature>
<dbReference type="InterPro" id="IPR000780">
    <property type="entry name" value="CheR_MeTrfase"/>
</dbReference>
<dbReference type="RefSeq" id="WP_160962935.1">
    <property type="nucleotide sequence ID" value="NZ_WVUD01000039.1"/>
</dbReference>
<dbReference type="Gene3D" id="1.10.155.10">
    <property type="entry name" value="Chemotaxis receptor methyltransferase CheR, N-terminal domain"/>
    <property type="match status" value="1"/>
</dbReference>
<evidence type="ECO:0000313" key="13">
    <source>
        <dbReference type="EMBL" id="MYL84688.1"/>
    </source>
</evidence>
<dbReference type="SMART" id="SM00138">
    <property type="entry name" value="MeTrc"/>
    <property type="match status" value="1"/>
</dbReference>
<evidence type="ECO:0000256" key="6">
    <source>
        <dbReference type="PROSITE-ProRule" id="PRU00050"/>
    </source>
</evidence>
<dbReference type="GO" id="GO:0006935">
    <property type="term" value="P:chemotaxis"/>
    <property type="evidence" value="ECO:0007669"/>
    <property type="project" value="UniProtKB-UniRule"/>
</dbReference>
<dbReference type="Gene3D" id="3.30.450.20">
    <property type="entry name" value="PAS domain"/>
    <property type="match status" value="4"/>
</dbReference>
<dbReference type="OrthoDB" id="9786165at2"/>
<dbReference type="InterPro" id="IPR036804">
    <property type="entry name" value="CheR_N_sf"/>
</dbReference>
<keyword evidence="7" id="KW-0175">Coiled coil</keyword>
<reference evidence="13 14" key="1">
    <citation type="submission" date="2020-01" db="EMBL/GenBank/DDBJ databases">
        <title>Genome sequence of Desulfovibrio aerotolerans DSM 16695(T).</title>
        <authorList>
            <person name="Karnachuk O."/>
            <person name="Avakyan M."/>
            <person name="Mardanov A."/>
            <person name="Kadnikov V."/>
            <person name="Ravin N."/>
        </authorList>
    </citation>
    <scope>NUCLEOTIDE SEQUENCE [LARGE SCALE GENOMIC DNA]</scope>
    <source>
        <strain evidence="13 14">DSM 16695</strain>
    </source>
</reference>
<evidence type="ECO:0000259" key="10">
    <source>
        <dbReference type="PROSITE" id="PS50113"/>
    </source>
</evidence>
<evidence type="ECO:0000256" key="7">
    <source>
        <dbReference type="SAM" id="Coils"/>
    </source>
</evidence>
<dbReference type="SUPFAM" id="SSF47757">
    <property type="entry name" value="Chemotaxis receptor methyltransferase CheR, N-terminal domain"/>
    <property type="match status" value="1"/>
</dbReference>
<accession>A0A7C9MKI3</accession>
<feature type="active site" evidence="6">
    <location>
        <position position="179"/>
    </location>
</feature>
<dbReference type="Pfam" id="PF08448">
    <property type="entry name" value="PAS_4"/>
    <property type="match status" value="1"/>
</dbReference>
<dbReference type="InterPro" id="IPR035909">
    <property type="entry name" value="CheB_C"/>
</dbReference>
<sequence length="1248" mass="137569">MTNDAATPDAPDSPDAPGAPAAHDSSNAPQGETPDTLVPSPEAAPQSGPPPHFVIGIGASAGGFEALEQFFSAMPGDCGASFVVVQHLSPDHKSLMVELLSKHTPMRVCQAEENAPLAPDTIYLIPPKTVMTASGGHLHLAAREDRPVPNYPIDVFFNSLAEDSGDKAVAIILSGTGSDGSRGIRAIKQEGGMVMVQDVDSAKFDGMPRNAIATGVADCILPPARMPEELLNYLRHPVIRDKLQGHSGLPEDDDRLRQIYLALKQHTGVDFALYKQSTVLRRVERRLTINHIDGLSDYVAHLHQTPEEVTALYKDLLIGVTNFFRDPEAFAALTRRLPEIFKERRSTIRIWTTGCSTGEEPYSLAILLREYMEALGEIRDIKIFATDIDRNALEFASNGQYPENIVADVSRERLQKFFVRRGDGYQIIKPIREMVIFAAHNITKDPPFNKIDLLSCRNLLIYLQPVLQQRVMAFFNFALNENGFLFLGSSETVGGFANYFNLIDPKWKIYRSQGKHIPLNLEGFSISPPQPRIPGKPRLNGLRRRDDLETQTLDALFDDLVARYVPPTVVVGENHEVVHVMGEVDHYMKLRPGRTSLDVAALLRQDLVIAVETGLNKASRENAEVLYKDVRLEDDGASLRLDLAIRPFADPKTGTRLFALTFRTAEAPAEQSLAEHFDLDVKARQRIYDLENELKYSKENLQATIEEVETTNEELQATNEEMLSANEELQSTNEELQSVNEELITVNAEYQNKIQELTDLNNDVNNLLSSTSIGVLFLDRDLCVRKFTTAAKEEINLMDFDIGRPLSHVSFNFDLDGLVDEARRVLESLVPFQAEVNSTRGKRLFLRILPYVTVDNVIKGVVLTFVDVTGIKMAEAKVRKLSLAVQESPSIVVMTDPNGIIEYVNHQFTRVTGYSAEEAVGRRSAMLASGETPPGVSRALWEEVTQGRVWRGRFRNRRKNGEIYSEQACVTPIRDAGEAIVGYLKMAEDVTAFEDSEAALRQERDLIARIADTSPVAIGVIDPDGKVTYASQRCEDIFGVDRETLLTRSFDDPAFSITNAAGQPIASQELSFARVMATGAPTTDMRSTIRRPDGQTVHLSINASPMFDDAGHISAVVCSIEDITSRAKADQRCDFMAAVVDSSPEAVVGLDLAGAIVSWNRAAAVLYGYDAAVATGHNVAMLVPEAFREQLADALARIGRGETVEPFTAERMRRDGSRFAARLTLTPVLSATGDIAGATVTVREIGPA</sequence>
<dbReference type="GO" id="GO:0008983">
    <property type="term" value="F:protein-glutamate O-methyltransferase activity"/>
    <property type="evidence" value="ECO:0007669"/>
    <property type="project" value="UniProtKB-EC"/>
</dbReference>
<evidence type="ECO:0000256" key="2">
    <source>
        <dbReference type="ARBA" id="ARBA00012534"/>
    </source>
</evidence>
<evidence type="ECO:0000259" key="9">
    <source>
        <dbReference type="PROSITE" id="PS50112"/>
    </source>
</evidence>
<dbReference type="SUPFAM" id="SSF52738">
    <property type="entry name" value="Methylesterase CheB, C-terminal domain"/>
    <property type="match status" value="1"/>
</dbReference>
<dbReference type="Gene3D" id="3.40.50.150">
    <property type="entry name" value="Vaccinia Virus protein VP39"/>
    <property type="match status" value="1"/>
</dbReference>
<comment type="catalytic activity">
    <reaction evidence="1">
        <text>L-glutamyl-[protein] + S-adenosyl-L-methionine = [protein]-L-glutamate 5-O-methyl ester + S-adenosyl-L-homocysteine</text>
        <dbReference type="Rhea" id="RHEA:24452"/>
        <dbReference type="Rhea" id="RHEA-COMP:10208"/>
        <dbReference type="Rhea" id="RHEA-COMP:10311"/>
        <dbReference type="ChEBI" id="CHEBI:29973"/>
        <dbReference type="ChEBI" id="CHEBI:57856"/>
        <dbReference type="ChEBI" id="CHEBI:59789"/>
        <dbReference type="ChEBI" id="CHEBI:82795"/>
        <dbReference type="EC" id="2.1.1.80"/>
    </reaction>
</comment>
<dbReference type="PROSITE" id="PS50122">
    <property type="entry name" value="CHEB"/>
    <property type="match status" value="1"/>
</dbReference>
<dbReference type="Pfam" id="PF01339">
    <property type="entry name" value="CheB_methylest"/>
    <property type="match status" value="1"/>
</dbReference>
<dbReference type="InterPro" id="IPR050903">
    <property type="entry name" value="Bact_Chemotaxis_MeTrfase"/>
</dbReference>
<dbReference type="GO" id="GO:0005737">
    <property type="term" value="C:cytoplasm"/>
    <property type="evidence" value="ECO:0007669"/>
    <property type="project" value="InterPro"/>
</dbReference>
<dbReference type="EMBL" id="WVUD01000039">
    <property type="protein sequence ID" value="MYL84688.1"/>
    <property type="molecule type" value="Genomic_DNA"/>
</dbReference>
<dbReference type="PROSITE" id="PS50113">
    <property type="entry name" value="PAC"/>
    <property type="match status" value="2"/>
</dbReference>
<dbReference type="NCBIfam" id="TIGR00229">
    <property type="entry name" value="sensory_box"/>
    <property type="match status" value="3"/>
</dbReference>
<dbReference type="SUPFAM" id="SSF55785">
    <property type="entry name" value="PYP-like sensor domain (PAS domain)"/>
    <property type="match status" value="3"/>
</dbReference>
<protein>
    <recommendedName>
        <fullName evidence="2">protein-glutamate O-methyltransferase</fullName>
        <ecNumber evidence="2">2.1.1.80</ecNumber>
    </recommendedName>
</protein>
<dbReference type="PROSITE" id="PS50123">
    <property type="entry name" value="CHER"/>
    <property type="match status" value="1"/>
</dbReference>
<keyword evidence="6" id="KW-0378">Hydrolase</keyword>
<evidence type="ECO:0000259" key="12">
    <source>
        <dbReference type="PROSITE" id="PS50123"/>
    </source>
</evidence>
<dbReference type="InterPro" id="IPR013656">
    <property type="entry name" value="PAS_4"/>
</dbReference>
<organism evidence="13 14">
    <name type="scientific">Solidesulfovibrio aerotolerans</name>
    <dbReference type="NCBI Taxonomy" id="295255"/>
    <lineage>
        <taxon>Bacteria</taxon>
        <taxon>Pseudomonadati</taxon>
        <taxon>Thermodesulfobacteriota</taxon>
        <taxon>Desulfovibrionia</taxon>
        <taxon>Desulfovibrionales</taxon>
        <taxon>Desulfovibrionaceae</taxon>
        <taxon>Solidesulfovibrio</taxon>
    </lineage>
</organism>
<dbReference type="InterPro" id="IPR035965">
    <property type="entry name" value="PAS-like_dom_sf"/>
</dbReference>
<feature type="domain" description="PAC" evidence="10">
    <location>
        <begin position="950"/>
        <end position="1002"/>
    </location>
</feature>
<feature type="region of interest" description="Disordered" evidence="8">
    <location>
        <begin position="1"/>
        <end position="54"/>
    </location>
</feature>